<dbReference type="RefSeq" id="WP_115818353.1">
    <property type="nucleotide sequence ID" value="NZ_CANKZP010000006.1"/>
</dbReference>
<dbReference type="InterPro" id="IPR008620">
    <property type="entry name" value="FixH"/>
</dbReference>
<keyword evidence="3" id="KW-1185">Reference proteome</keyword>
<dbReference type="OrthoDB" id="1493774at2"/>
<proteinExistence type="predicted"/>
<keyword evidence="1" id="KW-0812">Transmembrane</keyword>
<dbReference type="AlphaFoldDB" id="A0A3D9GZN2"/>
<sequence length="148" mass="17523">MKINWGTAIVIAFVCFISFIMYFVITMSTGTKYEHDLVVEDYYGQELQFQEDITHEENSKTLKTNVTWKKTNDGIVITFPEDLDINLIKGKVFLYRPSNKQLDFETPISLSNHNLLIPDKRMLDGRWNIKIDWKYNTNSYLYKTEITY</sequence>
<organism evidence="2 3">
    <name type="scientific">Winogradskyella eximia</name>
    <dbReference type="NCBI Taxonomy" id="262006"/>
    <lineage>
        <taxon>Bacteria</taxon>
        <taxon>Pseudomonadati</taxon>
        <taxon>Bacteroidota</taxon>
        <taxon>Flavobacteriia</taxon>
        <taxon>Flavobacteriales</taxon>
        <taxon>Flavobacteriaceae</taxon>
        <taxon>Winogradskyella</taxon>
    </lineage>
</organism>
<dbReference type="Proteomes" id="UP000256980">
    <property type="component" value="Unassembled WGS sequence"/>
</dbReference>
<evidence type="ECO:0000313" key="3">
    <source>
        <dbReference type="Proteomes" id="UP000256980"/>
    </source>
</evidence>
<gene>
    <name evidence="2" type="ORF">DFQ10_108120</name>
</gene>
<protein>
    <submittedName>
        <fullName evidence="2">FixH protein</fullName>
    </submittedName>
</protein>
<evidence type="ECO:0000256" key="1">
    <source>
        <dbReference type="SAM" id="Phobius"/>
    </source>
</evidence>
<keyword evidence="1" id="KW-1133">Transmembrane helix</keyword>
<dbReference type="EMBL" id="QRDV01000008">
    <property type="protein sequence ID" value="RED42713.1"/>
    <property type="molecule type" value="Genomic_DNA"/>
</dbReference>
<evidence type="ECO:0000313" key="2">
    <source>
        <dbReference type="EMBL" id="RED42713.1"/>
    </source>
</evidence>
<keyword evidence="1" id="KW-0472">Membrane</keyword>
<comment type="caution">
    <text evidence="2">The sequence shown here is derived from an EMBL/GenBank/DDBJ whole genome shotgun (WGS) entry which is preliminary data.</text>
</comment>
<name>A0A3D9GZN2_9FLAO</name>
<feature type="transmembrane region" description="Helical" evidence="1">
    <location>
        <begin position="6"/>
        <end position="25"/>
    </location>
</feature>
<reference evidence="2 3" key="1">
    <citation type="submission" date="2018-07" db="EMBL/GenBank/DDBJ databases">
        <title>Genomic Encyclopedia of Type Strains, Phase III (KMG-III): the genomes of soil and plant-associated and newly described type strains.</title>
        <authorList>
            <person name="Whitman W."/>
        </authorList>
    </citation>
    <scope>NUCLEOTIDE SEQUENCE [LARGE SCALE GENOMIC DNA]</scope>
    <source>
        <strain evidence="2 3">CECT 7946</strain>
    </source>
</reference>
<accession>A0A3D9GZN2</accession>
<dbReference type="Pfam" id="PF05751">
    <property type="entry name" value="FixH"/>
    <property type="match status" value="1"/>
</dbReference>